<evidence type="ECO:0000313" key="2">
    <source>
        <dbReference type="Proteomes" id="UP001234202"/>
    </source>
</evidence>
<organism evidence="1 2">
    <name type="scientific">Naganishia onofrii</name>
    <dbReference type="NCBI Taxonomy" id="1851511"/>
    <lineage>
        <taxon>Eukaryota</taxon>
        <taxon>Fungi</taxon>
        <taxon>Dikarya</taxon>
        <taxon>Basidiomycota</taxon>
        <taxon>Agaricomycotina</taxon>
        <taxon>Tremellomycetes</taxon>
        <taxon>Filobasidiales</taxon>
        <taxon>Filobasidiaceae</taxon>
        <taxon>Naganishia</taxon>
    </lineage>
</organism>
<comment type="caution">
    <text evidence="1">The sequence shown here is derived from an EMBL/GenBank/DDBJ whole genome shotgun (WGS) entry which is preliminary data.</text>
</comment>
<dbReference type="EMBL" id="JASBWV010000001">
    <property type="protein sequence ID" value="KAJ9127750.1"/>
    <property type="molecule type" value="Genomic_DNA"/>
</dbReference>
<sequence>MNKKDDADQNFQEATEQPKIGKEQPATPPSIPAHPLSLLPRIRSNLQGGNAIWIVSASAMAFAAFIPLGGRLADVLSPPFGEFETGF</sequence>
<proteinExistence type="predicted"/>
<reference evidence="1" key="1">
    <citation type="submission" date="2023-04" db="EMBL/GenBank/DDBJ databases">
        <title>Draft Genome sequencing of Naganishia species isolated from polar environments using Oxford Nanopore Technology.</title>
        <authorList>
            <person name="Leo P."/>
            <person name="Venkateswaran K."/>
        </authorList>
    </citation>
    <scope>NUCLEOTIDE SEQUENCE</scope>
    <source>
        <strain evidence="1">DBVPG 5303</strain>
    </source>
</reference>
<gene>
    <name evidence="1" type="ORF">QFC24_000033</name>
</gene>
<protein>
    <submittedName>
        <fullName evidence="1">Uncharacterized protein</fullName>
    </submittedName>
</protein>
<name>A0ACC2XUN4_9TREE</name>
<evidence type="ECO:0000313" key="1">
    <source>
        <dbReference type="EMBL" id="KAJ9127750.1"/>
    </source>
</evidence>
<keyword evidence="2" id="KW-1185">Reference proteome</keyword>
<dbReference type="Proteomes" id="UP001234202">
    <property type="component" value="Unassembled WGS sequence"/>
</dbReference>
<accession>A0ACC2XUN4</accession>